<dbReference type="Gene3D" id="3.40.630.30">
    <property type="match status" value="1"/>
</dbReference>
<dbReference type="AlphaFoldDB" id="A0A7C4EUU0"/>
<comment type="subcellular location">
    <subcellularLocation>
        <location evidence="3">Cytoplasm</location>
    </subcellularLocation>
</comment>
<name>A0A7C4EUU0_9BACT</name>
<proteinExistence type="inferred from homology"/>
<accession>A0A7C4EUU0</accession>
<keyword evidence="2" id="KW-0012">Acyltransferase</keyword>
<comment type="caution">
    <text evidence="5">The sequence shown here is derived from an EMBL/GenBank/DDBJ whole genome shotgun (WGS) entry which is preliminary data.</text>
</comment>
<reference evidence="5" key="1">
    <citation type="journal article" date="2020" name="mSystems">
        <title>Genome- and Community-Level Interaction Insights into Carbon Utilization and Element Cycling Functions of Hydrothermarchaeota in Hydrothermal Sediment.</title>
        <authorList>
            <person name="Zhou Z."/>
            <person name="Liu Y."/>
            <person name="Xu W."/>
            <person name="Pan J."/>
            <person name="Luo Z.H."/>
            <person name="Li M."/>
        </authorList>
    </citation>
    <scope>NUCLEOTIDE SEQUENCE [LARGE SCALE GENOMIC DNA]</scope>
    <source>
        <strain evidence="5">SpSt-769</strain>
    </source>
</reference>
<dbReference type="EC" id="2.3.1.266" evidence="3"/>
<sequence length="140" mass="15856">MTAPDLDQVLFIEQSSYGAPWSRNMFIDEISNPLGRALVFELDGRIVGYLCCWEIVDECHILNIAVHPDYRCRGIGSAILKILEAACRAKGVTRILLDVGRRNKPARSLYKKMGFKAVGFRKNYYKELGDDALLMDKLLT</sequence>
<dbReference type="PANTHER" id="PTHR42919:SF8">
    <property type="entry name" value="N-ALPHA-ACETYLTRANSFERASE 50"/>
    <property type="match status" value="1"/>
</dbReference>
<evidence type="ECO:0000313" key="5">
    <source>
        <dbReference type="EMBL" id="HGH61532.1"/>
    </source>
</evidence>
<dbReference type="InterPro" id="IPR051556">
    <property type="entry name" value="N-term/lysine_N-AcTrnsfr"/>
</dbReference>
<dbReference type="NCBIfam" id="TIGR01575">
    <property type="entry name" value="rimI"/>
    <property type="match status" value="1"/>
</dbReference>
<evidence type="ECO:0000256" key="1">
    <source>
        <dbReference type="ARBA" id="ARBA00022679"/>
    </source>
</evidence>
<keyword evidence="1 5" id="KW-0808">Transferase</keyword>
<gene>
    <name evidence="5" type="primary">rimI</name>
    <name evidence="5" type="ORF">ENV54_09570</name>
</gene>
<evidence type="ECO:0000256" key="2">
    <source>
        <dbReference type="ARBA" id="ARBA00023315"/>
    </source>
</evidence>
<dbReference type="Pfam" id="PF00583">
    <property type="entry name" value="Acetyltransf_1"/>
    <property type="match status" value="1"/>
</dbReference>
<dbReference type="InterPro" id="IPR006464">
    <property type="entry name" value="AcTrfase_RimI/Ard1"/>
</dbReference>
<comment type="similarity">
    <text evidence="3">Belongs to the acetyltransferase family. RimI subfamily.</text>
</comment>
<evidence type="ECO:0000259" key="4">
    <source>
        <dbReference type="PROSITE" id="PS51186"/>
    </source>
</evidence>
<protein>
    <recommendedName>
        <fullName evidence="3">[Ribosomal protein bS18]-alanine N-acetyltransferase</fullName>
        <ecNumber evidence="3">2.3.1.266</ecNumber>
    </recommendedName>
</protein>
<keyword evidence="3" id="KW-0963">Cytoplasm</keyword>
<dbReference type="SUPFAM" id="SSF55729">
    <property type="entry name" value="Acyl-CoA N-acyltransferases (Nat)"/>
    <property type="match status" value="1"/>
</dbReference>
<dbReference type="PANTHER" id="PTHR42919">
    <property type="entry name" value="N-ALPHA-ACETYLTRANSFERASE"/>
    <property type="match status" value="1"/>
</dbReference>
<dbReference type="InterPro" id="IPR000182">
    <property type="entry name" value="GNAT_dom"/>
</dbReference>
<dbReference type="EMBL" id="DTGT01000304">
    <property type="protein sequence ID" value="HGH61532.1"/>
    <property type="molecule type" value="Genomic_DNA"/>
</dbReference>
<organism evidence="5">
    <name type="scientific">Desulfomonile tiedjei</name>
    <dbReference type="NCBI Taxonomy" id="2358"/>
    <lineage>
        <taxon>Bacteria</taxon>
        <taxon>Pseudomonadati</taxon>
        <taxon>Thermodesulfobacteriota</taxon>
        <taxon>Desulfomonilia</taxon>
        <taxon>Desulfomonilales</taxon>
        <taxon>Desulfomonilaceae</taxon>
        <taxon>Desulfomonile</taxon>
    </lineage>
</organism>
<comment type="function">
    <text evidence="3">Acetylates the N-terminal alanine of ribosomal protein bS18.</text>
</comment>
<evidence type="ECO:0000256" key="3">
    <source>
        <dbReference type="RuleBase" id="RU363094"/>
    </source>
</evidence>
<dbReference type="GO" id="GO:0008999">
    <property type="term" value="F:protein-N-terminal-alanine acetyltransferase activity"/>
    <property type="evidence" value="ECO:0007669"/>
    <property type="project" value="UniProtKB-EC"/>
</dbReference>
<feature type="domain" description="N-acetyltransferase" evidence="4">
    <location>
        <begin position="1"/>
        <end position="140"/>
    </location>
</feature>
<dbReference type="CDD" id="cd04301">
    <property type="entry name" value="NAT_SF"/>
    <property type="match status" value="1"/>
</dbReference>
<dbReference type="InterPro" id="IPR016181">
    <property type="entry name" value="Acyl_CoA_acyltransferase"/>
</dbReference>
<dbReference type="PROSITE" id="PS51186">
    <property type="entry name" value="GNAT"/>
    <property type="match status" value="1"/>
</dbReference>
<comment type="catalytic activity">
    <reaction evidence="3">
        <text>N-terminal L-alanyl-[ribosomal protein bS18] + acetyl-CoA = N-terminal N(alpha)-acetyl-L-alanyl-[ribosomal protein bS18] + CoA + H(+)</text>
        <dbReference type="Rhea" id="RHEA:43756"/>
        <dbReference type="Rhea" id="RHEA-COMP:10676"/>
        <dbReference type="Rhea" id="RHEA-COMP:10677"/>
        <dbReference type="ChEBI" id="CHEBI:15378"/>
        <dbReference type="ChEBI" id="CHEBI:57287"/>
        <dbReference type="ChEBI" id="CHEBI:57288"/>
        <dbReference type="ChEBI" id="CHEBI:64718"/>
        <dbReference type="ChEBI" id="CHEBI:83683"/>
        <dbReference type="EC" id="2.3.1.266"/>
    </reaction>
</comment>
<dbReference type="GO" id="GO:0005737">
    <property type="term" value="C:cytoplasm"/>
    <property type="evidence" value="ECO:0007669"/>
    <property type="project" value="UniProtKB-SubCell"/>
</dbReference>